<accession>A0AAJ1R0Q7</accession>
<evidence type="ECO:0000313" key="2">
    <source>
        <dbReference type="Proteomes" id="UP001225933"/>
    </source>
</evidence>
<protein>
    <submittedName>
        <fullName evidence="1">Uncharacterized protein</fullName>
    </submittedName>
</protein>
<dbReference type="AlphaFoldDB" id="A0AAJ1R0Q7"/>
<dbReference type="Proteomes" id="UP001225933">
    <property type="component" value="Unassembled WGS sequence"/>
</dbReference>
<name>A0AAJ1R0Q7_9FLAO</name>
<evidence type="ECO:0000313" key="1">
    <source>
        <dbReference type="EMBL" id="MDN4010997.1"/>
    </source>
</evidence>
<reference evidence="1" key="1">
    <citation type="submission" date="2023-06" db="EMBL/GenBank/DDBJ databases">
        <title>Two Chryseobacterium gambrini strains from China.</title>
        <authorList>
            <person name="Zeng J."/>
            <person name="Wu Y."/>
        </authorList>
    </citation>
    <scope>NUCLEOTIDE SEQUENCE</scope>
    <source>
        <strain evidence="1">SQ219</strain>
    </source>
</reference>
<comment type="caution">
    <text evidence="1">The sequence shown here is derived from an EMBL/GenBank/DDBJ whole genome shotgun (WGS) entry which is preliminary data.</text>
</comment>
<gene>
    <name evidence="1" type="ORF">QX233_00840</name>
</gene>
<organism evidence="1 2">
    <name type="scientific">Chryseobacterium gambrini</name>
    <dbReference type="NCBI Taxonomy" id="373672"/>
    <lineage>
        <taxon>Bacteria</taxon>
        <taxon>Pseudomonadati</taxon>
        <taxon>Bacteroidota</taxon>
        <taxon>Flavobacteriia</taxon>
        <taxon>Flavobacteriales</taxon>
        <taxon>Weeksellaceae</taxon>
        <taxon>Chryseobacterium group</taxon>
        <taxon>Chryseobacterium</taxon>
    </lineage>
</organism>
<proteinExistence type="predicted"/>
<dbReference type="EMBL" id="JAUHGV010000001">
    <property type="protein sequence ID" value="MDN4010997.1"/>
    <property type="molecule type" value="Genomic_DNA"/>
</dbReference>
<dbReference type="RefSeq" id="WP_214589443.1">
    <property type="nucleotide sequence ID" value="NZ_JAUHGV010000001.1"/>
</dbReference>
<sequence length="104" mass="12259">MKNKHIYLLLEIIKNNGNVKRLTHEGLRFSEIADLTCKVIADNYAEYIEDNIVLTEIGTQLLSTLTEDFKERDKNNWIIKENKSKIKKIDKDFIYLPNLKELSF</sequence>